<evidence type="ECO:0000256" key="4">
    <source>
        <dbReference type="ARBA" id="ARBA00022798"/>
    </source>
</evidence>
<dbReference type="InterPro" id="IPR000447">
    <property type="entry name" value="G3P_DH_FAD-dep"/>
</dbReference>
<name>A0ABQ2AC50_9BACT</name>
<keyword evidence="3" id="KW-0285">Flavoprotein</keyword>
<gene>
    <name evidence="9" type="primary">glpA</name>
    <name evidence="9" type="ORF">GCM10011495_28670</name>
</gene>
<dbReference type="Pfam" id="PF16901">
    <property type="entry name" value="DAO_C"/>
    <property type="match status" value="1"/>
</dbReference>
<keyword evidence="10" id="KW-1185">Reference proteome</keyword>
<comment type="cofactor">
    <cofactor evidence="1">
        <name>FAD</name>
        <dbReference type="ChEBI" id="CHEBI:57692"/>
    </cofactor>
</comment>
<keyword evidence="4" id="KW-0319">Glycerol metabolism</keyword>
<feature type="domain" description="Alpha-glycerophosphate oxidase C-terminal" evidence="8">
    <location>
        <begin position="413"/>
        <end position="508"/>
    </location>
</feature>
<dbReference type="Gene3D" id="1.10.8.870">
    <property type="entry name" value="Alpha-glycerophosphate oxidase, cap domain"/>
    <property type="match status" value="1"/>
</dbReference>
<protein>
    <submittedName>
        <fullName evidence="9">Glycerol-3-phosphate dehydrogenase</fullName>
    </submittedName>
</protein>
<evidence type="ECO:0000313" key="10">
    <source>
        <dbReference type="Proteomes" id="UP000637774"/>
    </source>
</evidence>
<dbReference type="InterPro" id="IPR038299">
    <property type="entry name" value="DAO_C_sf"/>
</dbReference>
<dbReference type="RefSeq" id="WP_188562776.1">
    <property type="nucleotide sequence ID" value="NZ_BMGY01000029.1"/>
</dbReference>
<evidence type="ECO:0000256" key="1">
    <source>
        <dbReference type="ARBA" id="ARBA00001974"/>
    </source>
</evidence>
<dbReference type="InterPro" id="IPR036188">
    <property type="entry name" value="FAD/NAD-bd_sf"/>
</dbReference>
<evidence type="ECO:0000256" key="2">
    <source>
        <dbReference type="ARBA" id="ARBA00007330"/>
    </source>
</evidence>
<accession>A0ABQ2AC50</accession>
<proteinExistence type="inferred from homology"/>
<comment type="similarity">
    <text evidence="2">Belongs to the FAD-dependent glycerol-3-phosphate dehydrogenase family.</text>
</comment>
<dbReference type="Pfam" id="PF01266">
    <property type="entry name" value="DAO"/>
    <property type="match status" value="1"/>
</dbReference>
<keyword evidence="6" id="KW-0560">Oxidoreductase</keyword>
<dbReference type="PRINTS" id="PR01001">
    <property type="entry name" value="FADG3PDH"/>
</dbReference>
<feature type="domain" description="FAD dependent oxidoreductase" evidence="7">
    <location>
        <begin position="22"/>
        <end position="380"/>
    </location>
</feature>
<reference evidence="10" key="1">
    <citation type="journal article" date="2019" name="Int. J. Syst. Evol. Microbiol.">
        <title>The Global Catalogue of Microorganisms (GCM) 10K type strain sequencing project: providing services to taxonomists for standard genome sequencing and annotation.</title>
        <authorList>
            <consortium name="The Broad Institute Genomics Platform"/>
            <consortium name="The Broad Institute Genome Sequencing Center for Infectious Disease"/>
            <person name="Wu L."/>
            <person name="Ma J."/>
        </authorList>
    </citation>
    <scope>NUCLEOTIDE SEQUENCE [LARGE SCALE GENOMIC DNA]</scope>
    <source>
        <strain evidence="10">CGMCC 1.14966</strain>
    </source>
</reference>
<dbReference type="PANTHER" id="PTHR11985">
    <property type="entry name" value="GLYCEROL-3-PHOSPHATE DEHYDROGENASE"/>
    <property type="match status" value="1"/>
</dbReference>
<dbReference type="EMBL" id="BMGY01000029">
    <property type="protein sequence ID" value="GGH88127.1"/>
    <property type="molecule type" value="Genomic_DNA"/>
</dbReference>
<dbReference type="InterPro" id="IPR006076">
    <property type="entry name" value="FAD-dep_OxRdtase"/>
</dbReference>
<dbReference type="PANTHER" id="PTHR11985:SF35">
    <property type="entry name" value="ANAEROBIC GLYCEROL-3-PHOSPHATE DEHYDROGENASE SUBUNIT A"/>
    <property type="match status" value="1"/>
</dbReference>
<evidence type="ECO:0000256" key="3">
    <source>
        <dbReference type="ARBA" id="ARBA00022630"/>
    </source>
</evidence>
<comment type="caution">
    <text evidence="9">The sequence shown here is derived from an EMBL/GenBank/DDBJ whole genome shotgun (WGS) entry which is preliminary data.</text>
</comment>
<evidence type="ECO:0000259" key="7">
    <source>
        <dbReference type="Pfam" id="PF01266"/>
    </source>
</evidence>
<evidence type="ECO:0000256" key="5">
    <source>
        <dbReference type="ARBA" id="ARBA00022827"/>
    </source>
</evidence>
<keyword evidence="5" id="KW-0274">FAD</keyword>
<dbReference type="Gene3D" id="3.30.9.10">
    <property type="entry name" value="D-Amino Acid Oxidase, subunit A, domain 2"/>
    <property type="match status" value="1"/>
</dbReference>
<evidence type="ECO:0000259" key="8">
    <source>
        <dbReference type="Pfam" id="PF16901"/>
    </source>
</evidence>
<dbReference type="Gene3D" id="3.50.50.60">
    <property type="entry name" value="FAD/NAD(P)-binding domain"/>
    <property type="match status" value="1"/>
</dbReference>
<sequence length="533" mass="57122">MPPNPFHRDALVGQLTAVPAWDLIVIGGGATGLGVALDGISRGYKTLLLEQADFAKGTSSRSTKLVHGGVRYLAQGDVGLVREALHERGLLLQNAPHLCHNQAFIIPNYNWWGGPFYTIGLKLYDLLAGRRSLGASEHLSRAETLRQLPNLRPRGLRGGVRYHDGQFDDARLAVNLAQTCIDHGGTALNYCGVLGLLKDAHGRVTGVRATDHETGREYELRAKTVVNATGIFVDDVRRLDEPGAPPLVRPSQGVHLVLDRSFLPGGAALMIPRTEDGRVLFAVPWLGRVVLGTTDTPVPTASLEPRAQEAEIDFLLRTAAHYLTRAPTRADVRSIFVGLRPLAAAASGSTKTKEISRSHKIVASASGLVTITGGKWTTYRRMGEDAIDKAISLGQLPAAASQTAQLAIHGAEAATAATGEAAFAHYGGDAAGLQQLLAENPALGAKLDDELEFVQAEVVWAARFEMARTVEDVLARRVRLLFLDAATAMRVAPVVAALLAQELGFDADWQTRQVAAFGELARGYLLVTPTVPR</sequence>
<dbReference type="SUPFAM" id="SSF51905">
    <property type="entry name" value="FAD/NAD(P)-binding domain"/>
    <property type="match status" value="1"/>
</dbReference>
<dbReference type="Proteomes" id="UP000637774">
    <property type="component" value="Unassembled WGS sequence"/>
</dbReference>
<organism evidence="9 10">
    <name type="scientific">Hymenobacter frigidus</name>
    <dbReference type="NCBI Taxonomy" id="1524095"/>
    <lineage>
        <taxon>Bacteria</taxon>
        <taxon>Pseudomonadati</taxon>
        <taxon>Bacteroidota</taxon>
        <taxon>Cytophagia</taxon>
        <taxon>Cytophagales</taxon>
        <taxon>Hymenobacteraceae</taxon>
        <taxon>Hymenobacter</taxon>
    </lineage>
</organism>
<evidence type="ECO:0000256" key="6">
    <source>
        <dbReference type="ARBA" id="ARBA00023002"/>
    </source>
</evidence>
<dbReference type="InterPro" id="IPR031656">
    <property type="entry name" value="DAO_C"/>
</dbReference>
<evidence type="ECO:0000313" key="9">
    <source>
        <dbReference type="EMBL" id="GGH88127.1"/>
    </source>
</evidence>